<feature type="non-terminal residue" evidence="3">
    <location>
        <position position="134"/>
    </location>
</feature>
<feature type="signal peptide" evidence="1">
    <location>
        <begin position="1"/>
        <end position="20"/>
    </location>
</feature>
<dbReference type="InterPro" id="IPR021782">
    <property type="entry name" value="DUF3347"/>
</dbReference>
<keyword evidence="1" id="KW-0732">Signal</keyword>
<accession>A0ABX2X1G7</accession>
<dbReference type="Pfam" id="PF11827">
    <property type="entry name" value="DUF3347"/>
    <property type="match status" value="1"/>
</dbReference>
<evidence type="ECO:0000256" key="1">
    <source>
        <dbReference type="SAM" id="SignalP"/>
    </source>
</evidence>
<sequence>MKKYIITAALSLFSIISLSAQSKKDAQVSKLYQNYIAIKSALASDDADQTSKAATEFIKTASTIDYKLVSEGNLNILRKDASAISEARTVDAQRETFLNLSDNMIALTKEFKLSDKPVYVQYCPMADGSWLSDE</sequence>
<comment type="caution">
    <text evidence="3">The sequence shown here is derived from an EMBL/GenBank/DDBJ whole genome shotgun (WGS) entry which is preliminary data.</text>
</comment>
<name>A0ABX2X1G7_9FLAO</name>
<protein>
    <recommendedName>
        <fullName evidence="2">DUF3347 domain-containing protein</fullName>
    </recommendedName>
</protein>
<dbReference type="RefSeq" id="WP_066699692.1">
    <property type="nucleotide sequence ID" value="NZ_MAYF01000341.1"/>
</dbReference>
<organism evidence="3 4">
    <name type="scientific">Chryseobacterium contaminans</name>
    <dbReference type="NCBI Taxonomy" id="1423959"/>
    <lineage>
        <taxon>Bacteria</taxon>
        <taxon>Pseudomonadati</taxon>
        <taxon>Bacteroidota</taxon>
        <taxon>Flavobacteriia</taxon>
        <taxon>Flavobacteriales</taxon>
        <taxon>Weeksellaceae</taxon>
        <taxon>Chryseobacterium group</taxon>
        <taxon>Chryseobacterium</taxon>
    </lineage>
</organism>
<feature type="domain" description="DUF3347" evidence="2">
    <location>
        <begin position="31"/>
        <end position="115"/>
    </location>
</feature>
<dbReference type="Proteomes" id="UP000093508">
    <property type="component" value="Unassembled WGS sequence"/>
</dbReference>
<evidence type="ECO:0000259" key="2">
    <source>
        <dbReference type="Pfam" id="PF11827"/>
    </source>
</evidence>
<gene>
    <name evidence="3" type="ORF">BBH99_13525</name>
</gene>
<feature type="chain" id="PRO_5047505442" description="DUF3347 domain-containing protein" evidence="1">
    <location>
        <begin position="21"/>
        <end position="134"/>
    </location>
</feature>
<keyword evidence="4" id="KW-1185">Reference proteome</keyword>
<reference evidence="3 4" key="1">
    <citation type="submission" date="2016-07" db="EMBL/GenBank/DDBJ databases">
        <authorList>
            <person name="Jeong J.-J."/>
            <person name="Kim D.W."/>
            <person name="Sang M.K."/>
            <person name="Choi I.-G."/>
            <person name="Kim K.D."/>
        </authorList>
    </citation>
    <scope>NUCLEOTIDE SEQUENCE [LARGE SCALE GENOMIC DNA]</scope>
    <source>
        <strain evidence="3 4">C-26</strain>
    </source>
</reference>
<evidence type="ECO:0000313" key="4">
    <source>
        <dbReference type="Proteomes" id="UP000093508"/>
    </source>
</evidence>
<evidence type="ECO:0000313" key="3">
    <source>
        <dbReference type="EMBL" id="OCA71882.1"/>
    </source>
</evidence>
<proteinExistence type="predicted"/>
<dbReference type="EMBL" id="MAYF01000341">
    <property type="protein sequence ID" value="OCA71882.1"/>
    <property type="molecule type" value="Genomic_DNA"/>
</dbReference>